<keyword evidence="2" id="KW-1185">Reference proteome</keyword>
<gene>
    <name evidence="1" type="ORF">HanXRQr2_Chr05g0199761</name>
</gene>
<comment type="caution">
    <text evidence="1">The sequence shown here is derived from an EMBL/GenBank/DDBJ whole genome shotgun (WGS) entry which is preliminary data.</text>
</comment>
<accession>A0A9K3NLE6</accession>
<dbReference type="Gramene" id="mRNA:HanXRQr2_Chr05g0199761">
    <property type="protein sequence ID" value="mRNA:HanXRQr2_Chr05g0199761"/>
    <property type="gene ID" value="HanXRQr2_Chr05g0199761"/>
</dbReference>
<evidence type="ECO:0000313" key="1">
    <source>
        <dbReference type="EMBL" id="KAF5804666.1"/>
    </source>
</evidence>
<evidence type="ECO:0000313" key="2">
    <source>
        <dbReference type="Proteomes" id="UP000215914"/>
    </source>
</evidence>
<dbReference type="AlphaFoldDB" id="A0A9K3NLE6"/>
<protein>
    <submittedName>
        <fullName evidence="1">Uncharacterized protein</fullName>
    </submittedName>
</protein>
<proteinExistence type="predicted"/>
<dbReference type="EMBL" id="MNCJ02000320">
    <property type="protein sequence ID" value="KAF5804666.1"/>
    <property type="molecule type" value="Genomic_DNA"/>
</dbReference>
<reference evidence="1" key="2">
    <citation type="submission" date="2020-06" db="EMBL/GenBank/DDBJ databases">
        <title>Helianthus annuus Genome sequencing and assembly Release 2.</title>
        <authorList>
            <person name="Gouzy J."/>
            <person name="Langlade N."/>
            <person name="Munos S."/>
        </authorList>
    </citation>
    <scope>NUCLEOTIDE SEQUENCE</scope>
    <source>
        <tissue evidence="1">Leaves</tissue>
    </source>
</reference>
<organism evidence="1 2">
    <name type="scientific">Helianthus annuus</name>
    <name type="common">Common sunflower</name>
    <dbReference type="NCBI Taxonomy" id="4232"/>
    <lineage>
        <taxon>Eukaryota</taxon>
        <taxon>Viridiplantae</taxon>
        <taxon>Streptophyta</taxon>
        <taxon>Embryophyta</taxon>
        <taxon>Tracheophyta</taxon>
        <taxon>Spermatophyta</taxon>
        <taxon>Magnoliopsida</taxon>
        <taxon>eudicotyledons</taxon>
        <taxon>Gunneridae</taxon>
        <taxon>Pentapetalae</taxon>
        <taxon>asterids</taxon>
        <taxon>campanulids</taxon>
        <taxon>Asterales</taxon>
        <taxon>Asteraceae</taxon>
        <taxon>Asteroideae</taxon>
        <taxon>Heliantheae alliance</taxon>
        <taxon>Heliantheae</taxon>
        <taxon>Helianthus</taxon>
    </lineage>
</organism>
<sequence length="48" mass="5665">MTPPSQFHLYMTQPIRVPISDPPYPHLSIHIQFLQKNPQNQNPRNQKS</sequence>
<reference evidence="1" key="1">
    <citation type="journal article" date="2017" name="Nature">
        <title>The sunflower genome provides insights into oil metabolism, flowering and Asterid evolution.</title>
        <authorList>
            <person name="Badouin H."/>
            <person name="Gouzy J."/>
            <person name="Grassa C.J."/>
            <person name="Murat F."/>
            <person name="Staton S.E."/>
            <person name="Cottret L."/>
            <person name="Lelandais-Briere C."/>
            <person name="Owens G.L."/>
            <person name="Carrere S."/>
            <person name="Mayjonade B."/>
            <person name="Legrand L."/>
            <person name="Gill N."/>
            <person name="Kane N.C."/>
            <person name="Bowers J.E."/>
            <person name="Hubner S."/>
            <person name="Bellec A."/>
            <person name="Berard A."/>
            <person name="Berges H."/>
            <person name="Blanchet N."/>
            <person name="Boniface M.C."/>
            <person name="Brunel D."/>
            <person name="Catrice O."/>
            <person name="Chaidir N."/>
            <person name="Claudel C."/>
            <person name="Donnadieu C."/>
            <person name="Faraut T."/>
            <person name="Fievet G."/>
            <person name="Helmstetter N."/>
            <person name="King M."/>
            <person name="Knapp S.J."/>
            <person name="Lai Z."/>
            <person name="Le Paslier M.C."/>
            <person name="Lippi Y."/>
            <person name="Lorenzon L."/>
            <person name="Mandel J.R."/>
            <person name="Marage G."/>
            <person name="Marchand G."/>
            <person name="Marquand E."/>
            <person name="Bret-Mestries E."/>
            <person name="Morien E."/>
            <person name="Nambeesan S."/>
            <person name="Nguyen T."/>
            <person name="Pegot-Espagnet P."/>
            <person name="Pouilly N."/>
            <person name="Raftis F."/>
            <person name="Sallet E."/>
            <person name="Schiex T."/>
            <person name="Thomas J."/>
            <person name="Vandecasteele C."/>
            <person name="Vares D."/>
            <person name="Vear F."/>
            <person name="Vautrin S."/>
            <person name="Crespi M."/>
            <person name="Mangin B."/>
            <person name="Burke J.M."/>
            <person name="Salse J."/>
            <person name="Munos S."/>
            <person name="Vincourt P."/>
            <person name="Rieseberg L.H."/>
            <person name="Langlade N.B."/>
        </authorList>
    </citation>
    <scope>NUCLEOTIDE SEQUENCE</scope>
    <source>
        <tissue evidence="1">Leaves</tissue>
    </source>
</reference>
<dbReference type="Proteomes" id="UP000215914">
    <property type="component" value="Unassembled WGS sequence"/>
</dbReference>
<name>A0A9K3NLE6_HELAN</name>